<dbReference type="PANTHER" id="PTHR43425:SF2">
    <property type="entry name" value="OXYGEN-INSENSITIVE NADPH NITROREDUCTASE"/>
    <property type="match status" value="1"/>
</dbReference>
<organism evidence="6 7">
    <name type="scientific">Gemmiger formicilis</name>
    <dbReference type="NCBI Taxonomy" id="745368"/>
    <lineage>
        <taxon>Bacteria</taxon>
        <taxon>Bacillati</taxon>
        <taxon>Bacillota</taxon>
        <taxon>Clostridia</taxon>
        <taxon>Eubacteriales</taxon>
        <taxon>Gemmiger</taxon>
    </lineage>
</organism>
<dbReference type="RefSeq" id="WP_078785122.1">
    <property type="nucleotide sequence ID" value="NZ_DBEYRG010000009.1"/>
</dbReference>
<dbReference type="GO" id="GO:0016491">
    <property type="term" value="F:oxidoreductase activity"/>
    <property type="evidence" value="ECO:0007669"/>
    <property type="project" value="UniProtKB-KW"/>
</dbReference>
<accession>A0A1T4XSN2</accession>
<reference evidence="6 7" key="1">
    <citation type="submission" date="2017-02" db="EMBL/GenBank/DDBJ databases">
        <authorList>
            <person name="Peterson S.W."/>
        </authorList>
    </citation>
    <scope>NUCLEOTIDE SEQUENCE [LARGE SCALE GENOMIC DNA]</scope>
    <source>
        <strain evidence="6 7">ATCC 27749</strain>
    </source>
</reference>
<dbReference type="InterPro" id="IPR000415">
    <property type="entry name" value="Nitroreductase-like"/>
</dbReference>
<gene>
    <name evidence="6" type="ORF">SAMN02745178_02263</name>
</gene>
<comment type="similarity">
    <text evidence="1">Belongs to the flavin oxidoreductase frp family.</text>
</comment>
<keyword evidence="4" id="KW-0560">Oxidoreductase</keyword>
<dbReference type="SUPFAM" id="SSF55469">
    <property type="entry name" value="FMN-dependent nitroreductase-like"/>
    <property type="match status" value="1"/>
</dbReference>
<dbReference type="InterPro" id="IPR029479">
    <property type="entry name" value="Nitroreductase"/>
</dbReference>
<sequence>MENNAILSALSARKSVRVFTTDPVTPDERAAILNAAFQAPTAGNQQLYTILDITDPALKATLADLCDHQPFIAGAPLVLVFLADCRRWLNAYHAAGITDARKPGAGDLMLAVADTCIAAQNAVVAAESLGIGSCYIGDVLENAEAMRDALHLPQYVVPACMLVFGRPTEQQQRRPKPARFAEQAVVCENVYTDRTPDELRADFAAKAAANGQLDYDFDKAVQAFCKRKYASDFSREMTRSAEIYWKEFL</sequence>
<dbReference type="AlphaFoldDB" id="A0A1T4XSN2"/>
<name>A0A1T4XSN2_9FIRM</name>
<dbReference type="STRING" id="745368.SAMN02745178_02263"/>
<evidence type="ECO:0000256" key="3">
    <source>
        <dbReference type="ARBA" id="ARBA00022643"/>
    </source>
</evidence>
<dbReference type="EMBL" id="FUYF01000015">
    <property type="protein sequence ID" value="SKA92562.1"/>
    <property type="molecule type" value="Genomic_DNA"/>
</dbReference>
<dbReference type="Proteomes" id="UP000190286">
    <property type="component" value="Unassembled WGS sequence"/>
</dbReference>
<dbReference type="OrthoDB" id="9775805at2"/>
<feature type="domain" description="Nitroreductase" evidence="5">
    <location>
        <begin position="11"/>
        <end position="166"/>
    </location>
</feature>
<dbReference type="Pfam" id="PF00881">
    <property type="entry name" value="Nitroreductase"/>
    <property type="match status" value="1"/>
</dbReference>
<dbReference type="PANTHER" id="PTHR43425">
    <property type="entry name" value="OXYGEN-INSENSITIVE NADPH NITROREDUCTASE"/>
    <property type="match status" value="1"/>
</dbReference>
<dbReference type="Gene3D" id="3.40.109.10">
    <property type="entry name" value="NADH Oxidase"/>
    <property type="match status" value="1"/>
</dbReference>
<keyword evidence="3" id="KW-0288">FMN</keyword>
<evidence type="ECO:0000256" key="4">
    <source>
        <dbReference type="ARBA" id="ARBA00023002"/>
    </source>
</evidence>
<keyword evidence="2" id="KW-0285">Flavoprotein</keyword>
<evidence type="ECO:0000313" key="7">
    <source>
        <dbReference type="Proteomes" id="UP000190286"/>
    </source>
</evidence>
<evidence type="ECO:0000313" key="6">
    <source>
        <dbReference type="EMBL" id="SKA92562.1"/>
    </source>
</evidence>
<dbReference type="GeneID" id="93338708"/>
<keyword evidence="7" id="KW-1185">Reference proteome</keyword>
<protein>
    <submittedName>
        <fullName evidence="6">FMN reductase (NADPH)</fullName>
    </submittedName>
</protein>
<evidence type="ECO:0000256" key="2">
    <source>
        <dbReference type="ARBA" id="ARBA00022630"/>
    </source>
</evidence>
<evidence type="ECO:0000259" key="5">
    <source>
        <dbReference type="Pfam" id="PF00881"/>
    </source>
</evidence>
<dbReference type="InterPro" id="IPR016446">
    <property type="entry name" value="Flavin_OxRdtase_Frp"/>
</dbReference>
<proteinExistence type="inferred from homology"/>
<evidence type="ECO:0000256" key="1">
    <source>
        <dbReference type="ARBA" id="ARBA00008366"/>
    </source>
</evidence>